<protein>
    <submittedName>
        <fullName evidence="1">Uncharacterized protein</fullName>
    </submittedName>
</protein>
<reference evidence="1" key="1">
    <citation type="journal article" date="2014" name="Nat. Commun.">
        <title>The rainbow trout genome provides novel insights into evolution after whole-genome duplication in vertebrates.</title>
        <authorList>
            <person name="Berthelot C."/>
            <person name="Brunet F."/>
            <person name="Chalopin D."/>
            <person name="Juanchich A."/>
            <person name="Bernard M."/>
            <person name="Noel B."/>
            <person name="Bento P."/>
            <person name="Da Silva C."/>
            <person name="Labadie K."/>
            <person name="Alberti A."/>
            <person name="Aury J.M."/>
            <person name="Louis A."/>
            <person name="Dehais P."/>
            <person name="Bardou P."/>
            <person name="Montfort J."/>
            <person name="Klopp C."/>
            <person name="Cabau C."/>
            <person name="Gaspin C."/>
            <person name="Thorgaard G.H."/>
            <person name="Boussaha M."/>
            <person name="Quillet E."/>
            <person name="Guyomard R."/>
            <person name="Galiana D."/>
            <person name="Bobe J."/>
            <person name="Volff J.N."/>
            <person name="Genet C."/>
            <person name="Wincker P."/>
            <person name="Jaillon O."/>
            <person name="Roest Crollius H."/>
            <person name="Guiguen Y."/>
        </authorList>
    </citation>
    <scope>NUCLEOTIDE SEQUENCE [LARGE SCALE GENOMIC DNA]</scope>
</reference>
<organism evidence="1 2">
    <name type="scientific">Oncorhynchus mykiss</name>
    <name type="common">Rainbow trout</name>
    <name type="synonym">Salmo gairdneri</name>
    <dbReference type="NCBI Taxonomy" id="8022"/>
    <lineage>
        <taxon>Eukaryota</taxon>
        <taxon>Metazoa</taxon>
        <taxon>Chordata</taxon>
        <taxon>Craniata</taxon>
        <taxon>Vertebrata</taxon>
        <taxon>Euteleostomi</taxon>
        <taxon>Actinopterygii</taxon>
        <taxon>Neopterygii</taxon>
        <taxon>Teleostei</taxon>
        <taxon>Protacanthopterygii</taxon>
        <taxon>Salmoniformes</taxon>
        <taxon>Salmonidae</taxon>
        <taxon>Salmoninae</taxon>
        <taxon>Oncorhynchus</taxon>
    </lineage>
</organism>
<gene>
    <name evidence="1" type="ORF">GSONMT00005495001</name>
</gene>
<evidence type="ECO:0000313" key="1">
    <source>
        <dbReference type="EMBL" id="CDQ70361.1"/>
    </source>
</evidence>
<proteinExistence type="predicted"/>
<dbReference type="Proteomes" id="UP000193380">
    <property type="component" value="Unassembled WGS sequence"/>
</dbReference>
<dbReference type="AlphaFoldDB" id="A0A060WT71"/>
<accession>A0A060WT71</accession>
<reference evidence="1" key="2">
    <citation type="submission" date="2014-03" db="EMBL/GenBank/DDBJ databases">
        <authorList>
            <person name="Genoscope - CEA"/>
        </authorList>
    </citation>
    <scope>NUCLEOTIDE SEQUENCE</scope>
</reference>
<sequence>MEGIWSYILANCAIEVLKYILQRRGIQPNRSISSPEQPNKSTQTREELRELLCEALSGVICASYWLPPLLQAGLEPSLLLHHTSNMLAKADSHVLNYLEFVNWLTPSRPHKNVLEQQMKQKYWRPHVHLGKS</sequence>
<dbReference type="STRING" id="8022.A0A060WT71"/>
<evidence type="ECO:0000313" key="2">
    <source>
        <dbReference type="Proteomes" id="UP000193380"/>
    </source>
</evidence>
<dbReference type="EMBL" id="FR904712">
    <property type="protein sequence ID" value="CDQ70361.1"/>
    <property type="molecule type" value="Genomic_DNA"/>
</dbReference>
<dbReference type="PaxDb" id="8022-A0A060WT71"/>
<name>A0A060WT71_ONCMY</name>